<comment type="subcellular location">
    <subcellularLocation>
        <location evidence="1">Cell membrane</location>
        <topology evidence="1">Multi-pass membrane protein</topology>
    </subcellularLocation>
</comment>
<comment type="caution">
    <text evidence="8">The sequence shown here is derived from an EMBL/GenBank/DDBJ whole genome shotgun (WGS) entry which is preliminary data.</text>
</comment>
<dbReference type="PANTHER" id="PTHR23526:SF4">
    <property type="entry name" value="INTEGRAL MEMBRANE TRANSPORT PROTEIN"/>
    <property type="match status" value="1"/>
</dbReference>
<dbReference type="PANTHER" id="PTHR23526">
    <property type="entry name" value="INTEGRAL MEMBRANE TRANSPORT PROTEIN-RELATED"/>
    <property type="match status" value="1"/>
</dbReference>
<feature type="transmembrane region" description="Helical" evidence="6">
    <location>
        <begin position="326"/>
        <end position="346"/>
    </location>
</feature>
<reference evidence="8 9" key="1">
    <citation type="submission" date="2018-07" db="EMBL/GenBank/DDBJ databases">
        <title>New species, Clostridium PI-S10-A1B.</title>
        <authorList>
            <person name="Krishna G."/>
            <person name="Summeta K."/>
            <person name="Shikha S."/>
            <person name="Prabhu P.B."/>
            <person name="Suresh K."/>
        </authorList>
    </citation>
    <scope>NUCLEOTIDE SEQUENCE [LARGE SCALE GENOMIC DNA]</scope>
    <source>
        <strain evidence="8 9">PI-S10-A1B</strain>
    </source>
</reference>
<dbReference type="InterPro" id="IPR020846">
    <property type="entry name" value="MFS_dom"/>
</dbReference>
<accession>A0A3E2NFK1</accession>
<evidence type="ECO:0000256" key="2">
    <source>
        <dbReference type="ARBA" id="ARBA00022448"/>
    </source>
</evidence>
<evidence type="ECO:0000256" key="5">
    <source>
        <dbReference type="ARBA" id="ARBA00023136"/>
    </source>
</evidence>
<feature type="transmembrane region" description="Helical" evidence="6">
    <location>
        <begin position="134"/>
        <end position="150"/>
    </location>
</feature>
<keyword evidence="2" id="KW-0813">Transport</keyword>
<dbReference type="InterPro" id="IPR052528">
    <property type="entry name" value="Sugar_transport-like"/>
</dbReference>
<keyword evidence="5 6" id="KW-0472">Membrane</keyword>
<dbReference type="InterPro" id="IPR036259">
    <property type="entry name" value="MFS_trans_sf"/>
</dbReference>
<dbReference type="RefSeq" id="WP_117416240.1">
    <property type="nucleotide sequence ID" value="NZ_QOHO01000019.1"/>
</dbReference>
<evidence type="ECO:0000256" key="6">
    <source>
        <dbReference type="SAM" id="Phobius"/>
    </source>
</evidence>
<feature type="domain" description="Major facilitator superfamily (MFS) profile" evidence="7">
    <location>
        <begin position="2"/>
        <end position="377"/>
    </location>
</feature>
<keyword evidence="3 6" id="KW-0812">Transmembrane</keyword>
<protein>
    <submittedName>
        <fullName evidence="8">MFS transporter</fullName>
    </submittedName>
</protein>
<dbReference type="OrthoDB" id="65739at2"/>
<proteinExistence type="predicted"/>
<evidence type="ECO:0000313" key="9">
    <source>
        <dbReference type="Proteomes" id="UP000260680"/>
    </source>
</evidence>
<dbReference type="InterPro" id="IPR011701">
    <property type="entry name" value="MFS"/>
</dbReference>
<evidence type="ECO:0000313" key="8">
    <source>
        <dbReference type="EMBL" id="RFZ79733.1"/>
    </source>
</evidence>
<dbReference type="Pfam" id="PF07690">
    <property type="entry name" value="MFS_1"/>
    <property type="match status" value="2"/>
</dbReference>
<gene>
    <name evidence="8" type="ORF">DS742_06805</name>
</gene>
<evidence type="ECO:0000256" key="3">
    <source>
        <dbReference type="ARBA" id="ARBA00022692"/>
    </source>
</evidence>
<feature type="transmembrane region" description="Helical" evidence="6">
    <location>
        <begin position="89"/>
        <end position="114"/>
    </location>
</feature>
<dbReference type="Gene3D" id="1.20.1250.20">
    <property type="entry name" value="MFS general substrate transporter like domains"/>
    <property type="match status" value="2"/>
</dbReference>
<keyword evidence="4 6" id="KW-1133">Transmembrane helix</keyword>
<dbReference type="GO" id="GO:0005886">
    <property type="term" value="C:plasma membrane"/>
    <property type="evidence" value="ECO:0007669"/>
    <property type="project" value="UniProtKB-SubCell"/>
</dbReference>
<dbReference type="GO" id="GO:0022857">
    <property type="term" value="F:transmembrane transporter activity"/>
    <property type="evidence" value="ECO:0007669"/>
    <property type="project" value="InterPro"/>
</dbReference>
<evidence type="ECO:0000256" key="1">
    <source>
        <dbReference type="ARBA" id="ARBA00004651"/>
    </source>
</evidence>
<feature type="transmembrane region" description="Helical" evidence="6">
    <location>
        <begin position="352"/>
        <end position="372"/>
    </location>
</feature>
<dbReference type="PROSITE" id="PS50850">
    <property type="entry name" value="MFS"/>
    <property type="match status" value="1"/>
</dbReference>
<name>A0A3E2NFK1_9FIRM</name>
<dbReference type="Proteomes" id="UP000260680">
    <property type="component" value="Unassembled WGS sequence"/>
</dbReference>
<feature type="transmembrane region" description="Helical" evidence="6">
    <location>
        <begin position="33"/>
        <end position="56"/>
    </location>
</feature>
<sequence length="395" mass="43797">MKYEKVALSIVLVSLPFLVFDVMLPAYTKELGYTVFQLSILYSVYSFSELIMRLVIGKVSDRYSRYAVICCALFLYGLAYFLFAQARSLGYLLAARMVQGAAGILLTISAFSLVTAEKTSFAQGLGRYSGNRQFGGILGIGLTFYVFSRSDFLEGWNQLFLISAAFAMVSLVYTFTQRPSLTKEPVSQSEKVVYTALEQKIWILNFLYCIPVRMAGVLIIPYMMEVYHVDMEAIAFVFILPVMISAFLSPKIGQIGDRLGYKKTILSFTLIAAVLIVLMVFSPDLWIFALIWTTYQLALTAQDYSLDALFAKGVPEQVMGNFYGKYMFGTSLGGIIGPFIGGSVFQLAGGRAPYFVCSAFLAVIGVLVWRLIPAKGKLKIETSGLTEKPDGDIVR</sequence>
<feature type="transmembrane region" description="Helical" evidence="6">
    <location>
        <begin position="233"/>
        <end position="252"/>
    </location>
</feature>
<feature type="transmembrane region" description="Helical" evidence="6">
    <location>
        <begin position="63"/>
        <end position="83"/>
    </location>
</feature>
<dbReference type="AlphaFoldDB" id="A0A3E2NFK1"/>
<feature type="transmembrane region" description="Helical" evidence="6">
    <location>
        <begin position="264"/>
        <end position="281"/>
    </location>
</feature>
<feature type="transmembrane region" description="Helical" evidence="6">
    <location>
        <begin position="7"/>
        <end position="27"/>
    </location>
</feature>
<evidence type="ECO:0000256" key="4">
    <source>
        <dbReference type="ARBA" id="ARBA00022989"/>
    </source>
</evidence>
<evidence type="ECO:0000259" key="7">
    <source>
        <dbReference type="PROSITE" id="PS50850"/>
    </source>
</evidence>
<dbReference type="SUPFAM" id="SSF103473">
    <property type="entry name" value="MFS general substrate transporter"/>
    <property type="match status" value="1"/>
</dbReference>
<organism evidence="8 9">
    <name type="scientific">Lacrimispora amygdalina</name>
    <dbReference type="NCBI Taxonomy" id="253257"/>
    <lineage>
        <taxon>Bacteria</taxon>
        <taxon>Bacillati</taxon>
        <taxon>Bacillota</taxon>
        <taxon>Clostridia</taxon>
        <taxon>Lachnospirales</taxon>
        <taxon>Lachnospiraceae</taxon>
        <taxon>Lacrimispora</taxon>
    </lineage>
</organism>
<feature type="transmembrane region" description="Helical" evidence="6">
    <location>
        <begin position="156"/>
        <end position="175"/>
    </location>
</feature>
<feature type="transmembrane region" description="Helical" evidence="6">
    <location>
        <begin position="201"/>
        <end position="221"/>
    </location>
</feature>
<dbReference type="EMBL" id="QOHO01000019">
    <property type="protein sequence ID" value="RFZ79733.1"/>
    <property type="molecule type" value="Genomic_DNA"/>
</dbReference>